<dbReference type="GO" id="GO:0009289">
    <property type="term" value="C:pilus"/>
    <property type="evidence" value="ECO:0007669"/>
    <property type="project" value="InterPro"/>
</dbReference>
<dbReference type="Proteomes" id="UP000307430">
    <property type="component" value="Unassembled WGS sequence"/>
</dbReference>
<organism evidence="2 3">
    <name type="scientific">Klebsiella indica</name>
    <dbReference type="NCBI Taxonomy" id="2582917"/>
    <lineage>
        <taxon>Bacteria</taxon>
        <taxon>Pseudomonadati</taxon>
        <taxon>Pseudomonadota</taxon>
        <taxon>Gammaproteobacteria</taxon>
        <taxon>Enterobacterales</taxon>
        <taxon>Enterobacteriaceae</taxon>
        <taxon>Klebsiella/Raoultella group</taxon>
        <taxon>Klebsiella</taxon>
    </lineage>
</organism>
<keyword evidence="1" id="KW-0732">Signal</keyword>
<feature type="chain" id="PRO_5024357725" evidence="1">
    <location>
        <begin position="31"/>
        <end position="216"/>
    </location>
</feature>
<dbReference type="Gene3D" id="2.60.40.1090">
    <property type="entry name" value="Fimbrial-type adhesion domain"/>
    <property type="match status" value="1"/>
</dbReference>
<protein>
    <submittedName>
        <fullName evidence="2">Type 1 fimbrial protein</fullName>
    </submittedName>
</protein>
<keyword evidence="3" id="KW-1185">Reference proteome</keyword>
<evidence type="ECO:0000313" key="2">
    <source>
        <dbReference type="EMBL" id="TLV21427.1"/>
    </source>
</evidence>
<dbReference type="InterPro" id="IPR008966">
    <property type="entry name" value="Adhesion_dom_sf"/>
</dbReference>
<dbReference type="PANTHER" id="PTHR33420:SF10">
    <property type="entry name" value="FIMBRIAE MAJOR SUBUNIT"/>
    <property type="match status" value="1"/>
</dbReference>
<evidence type="ECO:0000256" key="1">
    <source>
        <dbReference type="SAM" id="SignalP"/>
    </source>
</evidence>
<dbReference type="PANTHER" id="PTHR33420">
    <property type="entry name" value="FIMBRIAL SUBUNIT ELFA-RELATED"/>
    <property type="match status" value="1"/>
</dbReference>
<evidence type="ECO:0000313" key="3">
    <source>
        <dbReference type="Proteomes" id="UP000307430"/>
    </source>
</evidence>
<dbReference type="SUPFAM" id="SSF49401">
    <property type="entry name" value="Bacterial adhesins"/>
    <property type="match status" value="1"/>
</dbReference>
<feature type="signal peptide" evidence="1">
    <location>
        <begin position="1"/>
        <end position="30"/>
    </location>
</feature>
<proteinExistence type="predicted"/>
<dbReference type="AlphaFoldDB" id="A0A5R9LKZ7"/>
<reference evidence="2 3" key="1">
    <citation type="submission" date="2019-05" db="EMBL/GenBank/DDBJ databases">
        <title>Genome sequence of Klebsiella sp strain TOUT106.</title>
        <authorList>
            <person name="Rahi P."/>
            <person name="Chaudhari D."/>
        </authorList>
    </citation>
    <scope>NUCLEOTIDE SEQUENCE [LARGE SCALE GENOMIC DNA]</scope>
    <source>
        <strain evidence="2 3">TOUT106</strain>
    </source>
</reference>
<sequence length="216" mass="23579">MRDSVQYKNRKRLIQRGLVSAMLVASSAWGFETNYDQGRVDFAGRVTDISCSVTLNGGNNAGSGSVWLAPISLAEVHARGAGAFMKPQPFTLELSNCQLRHDGGAVDKDEVRMVSVRWIDGFMVNSVSNENAGYLANTRADGARHIFLALSTNDNNTLDKSNKIVPADPLQNRVPLVEKSVDGGVFTYYIGYVTPTPEKATSGLLTSWATWELVYN</sequence>
<dbReference type="GO" id="GO:0043709">
    <property type="term" value="P:cell adhesion involved in single-species biofilm formation"/>
    <property type="evidence" value="ECO:0007669"/>
    <property type="project" value="TreeGrafter"/>
</dbReference>
<dbReference type="InterPro" id="IPR036937">
    <property type="entry name" value="Adhesion_dom_fimbrial_sf"/>
</dbReference>
<dbReference type="EMBL" id="VCHQ01000008">
    <property type="protein sequence ID" value="TLV21427.1"/>
    <property type="molecule type" value="Genomic_DNA"/>
</dbReference>
<gene>
    <name evidence="2" type="ORF">FE839_07335</name>
</gene>
<dbReference type="InterPro" id="IPR050263">
    <property type="entry name" value="Bact_Fimbrial_Adh_Pro"/>
</dbReference>
<accession>A0A5R9LKZ7</accession>
<comment type="caution">
    <text evidence="2">The sequence shown here is derived from an EMBL/GenBank/DDBJ whole genome shotgun (WGS) entry which is preliminary data.</text>
</comment>
<name>A0A5R9LKZ7_9ENTR</name>